<evidence type="ECO:0000313" key="4">
    <source>
        <dbReference type="EMBL" id="KAK4044970.1"/>
    </source>
</evidence>
<gene>
    <name evidence="4" type="ORF">OUZ56_032376</name>
</gene>
<dbReference type="InterPro" id="IPR036388">
    <property type="entry name" value="WH-like_DNA-bd_sf"/>
</dbReference>
<dbReference type="Gene3D" id="3.40.30.10">
    <property type="entry name" value="Glutaredoxin"/>
    <property type="match status" value="1"/>
</dbReference>
<evidence type="ECO:0000259" key="3">
    <source>
        <dbReference type="PROSITE" id="PS51462"/>
    </source>
</evidence>
<dbReference type="PANTHER" id="PTHR43736">
    <property type="entry name" value="ADP-RIBOSE PYROPHOSPHATASE"/>
    <property type="match status" value="1"/>
</dbReference>
<dbReference type="InterPro" id="IPR015797">
    <property type="entry name" value="NUDIX_hydrolase-like_dom_sf"/>
</dbReference>
<dbReference type="Pfam" id="PF03960">
    <property type="entry name" value="ArsC"/>
    <property type="match status" value="1"/>
</dbReference>
<reference evidence="4 5" key="1">
    <citation type="journal article" date="2023" name="Nucleic Acids Res.">
        <title>The hologenome of Daphnia magna reveals possible DNA methylation and microbiome-mediated evolution of the host genome.</title>
        <authorList>
            <person name="Chaturvedi A."/>
            <person name="Li X."/>
            <person name="Dhandapani V."/>
            <person name="Marshall H."/>
            <person name="Kissane S."/>
            <person name="Cuenca-Cambronero M."/>
            <person name="Asole G."/>
            <person name="Calvet F."/>
            <person name="Ruiz-Romero M."/>
            <person name="Marangio P."/>
            <person name="Guigo R."/>
            <person name="Rago D."/>
            <person name="Mirbahai L."/>
            <person name="Eastwood N."/>
            <person name="Colbourne J.K."/>
            <person name="Zhou J."/>
            <person name="Mallon E."/>
            <person name="Orsini L."/>
        </authorList>
    </citation>
    <scope>NUCLEOTIDE SEQUENCE [LARGE SCALE GENOMIC DNA]</scope>
    <source>
        <strain evidence="4">LRV0_1</strain>
    </source>
</reference>
<feature type="region of interest" description="Disordered" evidence="1">
    <location>
        <begin position="537"/>
        <end position="564"/>
    </location>
</feature>
<keyword evidence="2" id="KW-0472">Membrane</keyword>
<sequence>MTDDQTFLANYKPDAYPRPAVAVDLVVLTLWERALRLLAIARNEPPFAGRWALPGGFLRVGPGNSQGEDLEDAALRELAEETGLEGKEVILRQLGAFGAANRDPRMRVITVAYYALVSPTLVPKVSPGGDAGDAFWITPEAALAKGLAFDHDTIVRSALDRIRADLDRDPIAFALVPREFTVQELREVHEQVTGTPQDPGNFRKRVLRMVDDGLVEALPKKRKTATKPAALYRFKRQPLAHLKARGVSATVRAIVDEPPTVAELARWIPASGLPIQKWLNTSGQSYRTLGGKAHFDALPEAQIAAALAADGKLIKRPVLVVEKGANCTVLVGFDAERWNRIAVVALSLVSGLPSRQRAQSGDQGQNRSQGDGFSRRILANFDVLDRPQREAGVFAIAPRDREGSFGHGRFDGMLEIDGRSVSGDLNVVRATNLYKAPVRATNGANIHDRLLRVSRRHRLGADGVELREVGGAHGDPVVTADLGEAEGGNGRQRDQLLQGRMHAAGIPDRNLELPAFSAEEPLLFAVGSHARHQQQFLSHRAGHPHRPAGRRAPGARRTAPPVAEPKASGCMVLEYDDAGKVWHDVLKRADRGGVALPLTPRARPVAGPQERVRTGGLRTNESARNRWDDPVLVGLLLCLAPPIGILALWSSTTIPHSGKVAVTAFAGLCVAAVTTVAVALCLAH</sequence>
<feature type="transmembrane region" description="Helical" evidence="2">
    <location>
        <begin position="661"/>
        <end position="683"/>
    </location>
</feature>
<dbReference type="Gene3D" id="1.10.10.10">
    <property type="entry name" value="Winged helix-like DNA-binding domain superfamily/Winged helix DNA-binding domain"/>
    <property type="match status" value="1"/>
</dbReference>
<dbReference type="InterPro" id="IPR054105">
    <property type="entry name" value="WHD_NrtR"/>
</dbReference>
<evidence type="ECO:0000256" key="2">
    <source>
        <dbReference type="SAM" id="Phobius"/>
    </source>
</evidence>
<evidence type="ECO:0000256" key="1">
    <source>
        <dbReference type="SAM" id="MobiDB-lite"/>
    </source>
</evidence>
<keyword evidence="5" id="KW-1185">Reference proteome</keyword>
<dbReference type="PANTHER" id="PTHR43736:SF4">
    <property type="entry name" value="SLR1690 PROTEIN"/>
    <property type="match status" value="1"/>
</dbReference>
<feature type="domain" description="Nudix hydrolase" evidence="3">
    <location>
        <begin position="16"/>
        <end position="163"/>
    </location>
</feature>
<dbReference type="SUPFAM" id="SSF46785">
    <property type="entry name" value="Winged helix' DNA-binding domain"/>
    <property type="match status" value="1"/>
</dbReference>
<dbReference type="SUPFAM" id="SSF55811">
    <property type="entry name" value="Nudix"/>
    <property type="match status" value="1"/>
</dbReference>
<feature type="transmembrane region" description="Helical" evidence="2">
    <location>
        <begin position="631"/>
        <end position="649"/>
    </location>
</feature>
<dbReference type="InterPro" id="IPR036390">
    <property type="entry name" value="WH_DNA-bd_sf"/>
</dbReference>
<dbReference type="Proteomes" id="UP001234178">
    <property type="component" value="Unassembled WGS sequence"/>
</dbReference>
<proteinExistence type="predicted"/>
<feature type="compositionally biased region" description="Low complexity" evidence="1">
    <location>
        <begin position="550"/>
        <end position="561"/>
    </location>
</feature>
<comment type="caution">
    <text evidence="4">The sequence shown here is derived from an EMBL/GenBank/DDBJ whole genome shotgun (WGS) entry which is preliminary data.</text>
</comment>
<organism evidence="4 5">
    <name type="scientific">Daphnia magna</name>
    <dbReference type="NCBI Taxonomy" id="35525"/>
    <lineage>
        <taxon>Eukaryota</taxon>
        <taxon>Metazoa</taxon>
        <taxon>Ecdysozoa</taxon>
        <taxon>Arthropoda</taxon>
        <taxon>Crustacea</taxon>
        <taxon>Branchiopoda</taxon>
        <taxon>Diplostraca</taxon>
        <taxon>Cladocera</taxon>
        <taxon>Anomopoda</taxon>
        <taxon>Daphniidae</taxon>
        <taxon>Daphnia</taxon>
    </lineage>
</organism>
<evidence type="ECO:0000313" key="5">
    <source>
        <dbReference type="Proteomes" id="UP001234178"/>
    </source>
</evidence>
<dbReference type="Gene3D" id="3.90.79.10">
    <property type="entry name" value="Nucleoside Triphosphate Pyrophosphohydrolase"/>
    <property type="match status" value="1"/>
</dbReference>
<protein>
    <recommendedName>
        <fullName evidence="3">Nudix hydrolase domain-containing protein</fullName>
    </recommendedName>
</protein>
<dbReference type="Pfam" id="PF00293">
    <property type="entry name" value="NUDIX"/>
    <property type="match status" value="1"/>
</dbReference>
<feature type="compositionally biased region" description="Basic residues" evidence="1">
    <location>
        <begin position="540"/>
        <end position="549"/>
    </location>
</feature>
<dbReference type="InterPro" id="IPR000086">
    <property type="entry name" value="NUDIX_hydrolase_dom"/>
</dbReference>
<dbReference type="InterPro" id="IPR036249">
    <property type="entry name" value="Thioredoxin-like_sf"/>
</dbReference>
<accession>A0ABR0B966</accession>
<dbReference type="CDD" id="cd18873">
    <property type="entry name" value="NUDIX_NadM_like"/>
    <property type="match status" value="1"/>
</dbReference>
<dbReference type="SUPFAM" id="SSF52833">
    <property type="entry name" value="Thioredoxin-like"/>
    <property type="match status" value="1"/>
</dbReference>
<dbReference type="InterPro" id="IPR006660">
    <property type="entry name" value="Arsenate_reductase-like"/>
</dbReference>
<dbReference type="EMBL" id="JAOYFB010000041">
    <property type="protein sequence ID" value="KAK4044970.1"/>
    <property type="molecule type" value="Genomic_DNA"/>
</dbReference>
<dbReference type="PROSITE" id="PS51462">
    <property type="entry name" value="NUDIX"/>
    <property type="match status" value="1"/>
</dbReference>
<keyword evidence="2" id="KW-0812">Transmembrane</keyword>
<dbReference type="Pfam" id="PF21906">
    <property type="entry name" value="WHD_NrtR"/>
    <property type="match status" value="1"/>
</dbReference>
<dbReference type="PROSITE" id="PS51353">
    <property type="entry name" value="ARSC"/>
    <property type="match status" value="1"/>
</dbReference>
<name>A0ABR0B966_9CRUS</name>
<keyword evidence="2" id="KW-1133">Transmembrane helix</keyword>